<dbReference type="AlphaFoldDB" id="A0AAN9MWG5"/>
<gene>
    <name evidence="1" type="ORF">VNO77_04405</name>
</gene>
<reference evidence="1 2" key="1">
    <citation type="submission" date="2024-01" db="EMBL/GenBank/DDBJ databases">
        <title>The genomes of 5 underutilized Papilionoideae crops provide insights into root nodulation and disease resistanc.</title>
        <authorList>
            <person name="Jiang F."/>
        </authorList>
    </citation>
    <scope>NUCLEOTIDE SEQUENCE [LARGE SCALE GENOMIC DNA]</scope>
    <source>
        <strain evidence="1">LVBAO_FW01</strain>
        <tissue evidence="1">Leaves</tissue>
    </source>
</reference>
<dbReference type="EMBL" id="JAYMYQ010000001">
    <property type="protein sequence ID" value="KAK7362295.1"/>
    <property type="molecule type" value="Genomic_DNA"/>
</dbReference>
<sequence length="311" mass="35787">MPKNKEVRWNGSELKKMTNLKILTIENAHFSRSPEHLPNSLRVLKWWDILHHLCHLNLIQGNLLFHDSIGLLDKLTWFTAIGCSNLKSLPHRFKLTSLEYLKLTGLQYLVLDKCKKLNQIPPSILMLPNLERLTAIGCGRYVSLILGKSEEQERVASSMSFRDVRLNYNDSPVYFPNVEFLMLQEIRGVPPKIKYLSAINCTSLNQESRSMLLNKVRHLDKQGYFPMATFHLLINGLQKLHCHFTAQSKLVTYHIFLSDIQLKSYSGELESVYRDDGWNHVEVSNLGVHKLDGGSCLQAKNKHGRYPVHIS</sequence>
<evidence type="ECO:0000313" key="1">
    <source>
        <dbReference type="EMBL" id="KAK7362295.1"/>
    </source>
</evidence>
<accession>A0AAN9MWG5</accession>
<proteinExistence type="predicted"/>
<evidence type="ECO:0000313" key="2">
    <source>
        <dbReference type="Proteomes" id="UP001367508"/>
    </source>
</evidence>
<dbReference type="SUPFAM" id="SSF52058">
    <property type="entry name" value="L domain-like"/>
    <property type="match status" value="1"/>
</dbReference>
<name>A0AAN9MWG5_CANGL</name>
<dbReference type="Proteomes" id="UP001367508">
    <property type="component" value="Unassembled WGS sequence"/>
</dbReference>
<keyword evidence="2" id="KW-1185">Reference proteome</keyword>
<dbReference type="InterPro" id="IPR032675">
    <property type="entry name" value="LRR_dom_sf"/>
</dbReference>
<protein>
    <submittedName>
        <fullName evidence="1">Uncharacterized protein</fullName>
    </submittedName>
</protein>
<comment type="caution">
    <text evidence="1">The sequence shown here is derived from an EMBL/GenBank/DDBJ whole genome shotgun (WGS) entry which is preliminary data.</text>
</comment>
<organism evidence="1 2">
    <name type="scientific">Canavalia gladiata</name>
    <name type="common">Sword bean</name>
    <name type="synonym">Dolichos gladiatus</name>
    <dbReference type="NCBI Taxonomy" id="3824"/>
    <lineage>
        <taxon>Eukaryota</taxon>
        <taxon>Viridiplantae</taxon>
        <taxon>Streptophyta</taxon>
        <taxon>Embryophyta</taxon>
        <taxon>Tracheophyta</taxon>
        <taxon>Spermatophyta</taxon>
        <taxon>Magnoliopsida</taxon>
        <taxon>eudicotyledons</taxon>
        <taxon>Gunneridae</taxon>
        <taxon>Pentapetalae</taxon>
        <taxon>rosids</taxon>
        <taxon>fabids</taxon>
        <taxon>Fabales</taxon>
        <taxon>Fabaceae</taxon>
        <taxon>Papilionoideae</taxon>
        <taxon>50 kb inversion clade</taxon>
        <taxon>NPAAA clade</taxon>
        <taxon>indigoferoid/millettioid clade</taxon>
        <taxon>Phaseoleae</taxon>
        <taxon>Canavalia</taxon>
    </lineage>
</organism>
<dbReference type="Gene3D" id="3.80.10.10">
    <property type="entry name" value="Ribonuclease Inhibitor"/>
    <property type="match status" value="1"/>
</dbReference>